<keyword evidence="11" id="KW-1185">Reference proteome</keyword>
<evidence type="ECO:0000256" key="4">
    <source>
        <dbReference type="ARBA" id="ARBA00022840"/>
    </source>
</evidence>
<dbReference type="Gene3D" id="1.20.1560.10">
    <property type="entry name" value="ABC transporter type 1, transmembrane domain"/>
    <property type="match status" value="1"/>
</dbReference>
<dbReference type="InterPro" id="IPR003439">
    <property type="entry name" value="ABC_transporter-like_ATP-bd"/>
</dbReference>
<name>A0ABQ4DMK4_9CELL</name>
<feature type="transmembrane region" description="Helical" evidence="7">
    <location>
        <begin position="282"/>
        <end position="302"/>
    </location>
</feature>
<keyword evidence="4 10" id="KW-0067">ATP-binding</keyword>
<feature type="transmembrane region" description="Helical" evidence="7">
    <location>
        <begin position="23"/>
        <end position="43"/>
    </location>
</feature>
<reference evidence="10 11" key="1">
    <citation type="submission" date="2021-01" db="EMBL/GenBank/DDBJ databases">
        <title>Whole genome shotgun sequence of Cellulomonas phragmiteti NBRC 110785.</title>
        <authorList>
            <person name="Komaki H."/>
            <person name="Tamura T."/>
        </authorList>
    </citation>
    <scope>NUCLEOTIDE SEQUENCE [LARGE SCALE GENOMIC DNA]</scope>
    <source>
        <strain evidence="10 11">NBRC 110785</strain>
    </source>
</reference>
<evidence type="ECO:0000256" key="1">
    <source>
        <dbReference type="ARBA" id="ARBA00004651"/>
    </source>
</evidence>
<dbReference type="Gene3D" id="3.40.50.300">
    <property type="entry name" value="P-loop containing nucleotide triphosphate hydrolases"/>
    <property type="match status" value="1"/>
</dbReference>
<feature type="transmembrane region" description="Helical" evidence="7">
    <location>
        <begin position="254"/>
        <end position="276"/>
    </location>
</feature>
<keyword evidence="6 7" id="KW-0472">Membrane</keyword>
<dbReference type="Pfam" id="PF00005">
    <property type="entry name" value="ABC_tran"/>
    <property type="match status" value="1"/>
</dbReference>
<dbReference type="InterPro" id="IPR011527">
    <property type="entry name" value="ABC1_TM_dom"/>
</dbReference>
<dbReference type="SMART" id="SM00382">
    <property type="entry name" value="AAA"/>
    <property type="match status" value="1"/>
</dbReference>
<feature type="transmembrane region" description="Helical" evidence="7">
    <location>
        <begin position="136"/>
        <end position="157"/>
    </location>
</feature>
<comment type="subcellular location">
    <subcellularLocation>
        <location evidence="1">Cell membrane</location>
        <topology evidence="1">Multi-pass membrane protein</topology>
    </subcellularLocation>
</comment>
<keyword evidence="2 7" id="KW-0812">Transmembrane</keyword>
<gene>
    <name evidence="10" type="ORF">Cph01nite_23520</name>
</gene>
<evidence type="ECO:0000259" key="8">
    <source>
        <dbReference type="PROSITE" id="PS50893"/>
    </source>
</evidence>
<evidence type="ECO:0000256" key="6">
    <source>
        <dbReference type="ARBA" id="ARBA00023136"/>
    </source>
</evidence>
<proteinExistence type="predicted"/>
<evidence type="ECO:0000259" key="9">
    <source>
        <dbReference type="PROSITE" id="PS50929"/>
    </source>
</evidence>
<dbReference type="GO" id="GO:0005524">
    <property type="term" value="F:ATP binding"/>
    <property type="evidence" value="ECO:0007669"/>
    <property type="project" value="UniProtKB-KW"/>
</dbReference>
<feature type="transmembrane region" description="Helical" evidence="7">
    <location>
        <begin position="163"/>
        <end position="181"/>
    </location>
</feature>
<evidence type="ECO:0000313" key="10">
    <source>
        <dbReference type="EMBL" id="GIG40590.1"/>
    </source>
</evidence>
<feature type="domain" description="ABC transporter" evidence="8">
    <location>
        <begin position="340"/>
        <end position="578"/>
    </location>
</feature>
<protein>
    <submittedName>
        <fullName evidence="10">ABC transporter ATP-binding protein</fullName>
    </submittedName>
</protein>
<dbReference type="PROSITE" id="PS50929">
    <property type="entry name" value="ABC_TM1F"/>
    <property type="match status" value="1"/>
</dbReference>
<sequence>MTTTGPRTPGPLARLIAPVRRRVVAATVLQGLAAGTGIAPLVLLVELARGLLAPAPLDADRLWLLVGGALLAALVSLLLGAASTVVSHRADDDLQLAVRRDLAAHLSRVPLGWYSRHGSGRAKRALHDDVGEVHQLVAHTVPELAGVVAVPLVTLVYLVTVDWQLALVALVLVVAGVALFARAMAGGMAKMGEYARAMGDVSSATVEFVRGIRVVKQLGSQDQASSRFVAAADAFADFFVAWSRSTTAVTVGSFLLLSAPTVTVVVVTAGVLLAAAGRTDPVDVVAFALLAPALCAPMNAIGARAQQITGARGAAARIADVLAVPELVTTGTATPEGARVELRGVRFAYEPAPGDEAHEVLHGIDLTLEPGTVTALVGPSGAGKTTLATLPARFADPTGGAVLVGGADLRDVPADVLYRTVGFVFQDVQLLRASITENIALARPDATPEQVRAAARAARIDDRVEAMPRGYDSVVGEDVQLSGGEAQRVAIARTLLADPPVLVLDEATAAVDPSAEAHIQDAVSELARGRTVLVVAHRLPTVVGADRIVVLDDGCVVEDGTHSDLLAREGAYARLWAAWHDQAAPAEEAVR</sequence>
<dbReference type="InterPro" id="IPR027417">
    <property type="entry name" value="P-loop_NTPase"/>
</dbReference>
<feature type="domain" description="ABC transmembrane type-1" evidence="9">
    <location>
        <begin position="24"/>
        <end position="310"/>
    </location>
</feature>
<dbReference type="Proteomes" id="UP000614741">
    <property type="component" value="Unassembled WGS sequence"/>
</dbReference>
<dbReference type="InterPro" id="IPR036640">
    <property type="entry name" value="ABC1_TM_sf"/>
</dbReference>
<dbReference type="PROSITE" id="PS00211">
    <property type="entry name" value="ABC_TRANSPORTER_1"/>
    <property type="match status" value="1"/>
</dbReference>
<keyword evidence="3" id="KW-0547">Nucleotide-binding</keyword>
<dbReference type="PANTHER" id="PTHR24221">
    <property type="entry name" value="ATP-BINDING CASSETTE SUB-FAMILY B"/>
    <property type="match status" value="1"/>
</dbReference>
<dbReference type="InterPro" id="IPR003593">
    <property type="entry name" value="AAA+_ATPase"/>
</dbReference>
<accession>A0ABQ4DMK4</accession>
<dbReference type="PANTHER" id="PTHR24221:SF654">
    <property type="entry name" value="ATP-BINDING CASSETTE SUB-FAMILY B MEMBER 6"/>
    <property type="match status" value="1"/>
</dbReference>
<dbReference type="Pfam" id="PF00664">
    <property type="entry name" value="ABC_membrane"/>
    <property type="match status" value="1"/>
</dbReference>
<dbReference type="SUPFAM" id="SSF52540">
    <property type="entry name" value="P-loop containing nucleoside triphosphate hydrolases"/>
    <property type="match status" value="1"/>
</dbReference>
<comment type="caution">
    <text evidence="10">The sequence shown here is derived from an EMBL/GenBank/DDBJ whole genome shotgun (WGS) entry which is preliminary data.</text>
</comment>
<organism evidence="10 11">
    <name type="scientific">Cellulomonas phragmiteti</name>
    <dbReference type="NCBI Taxonomy" id="478780"/>
    <lineage>
        <taxon>Bacteria</taxon>
        <taxon>Bacillati</taxon>
        <taxon>Actinomycetota</taxon>
        <taxon>Actinomycetes</taxon>
        <taxon>Micrococcales</taxon>
        <taxon>Cellulomonadaceae</taxon>
        <taxon>Cellulomonas</taxon>
    </lineage>
</organism>
<evidence type="ECO:0000256" key="2">
    <source>
        <dbReference type="ARBA" id="ARBA00022692"/>
    </source>
</evidence>
<evidence type="ECO:0000256" key="5">
    <source>
        <dbReference type="ARBA" id="ARBA00022989"/>
    </source>
</evidence>
<dbReference type="EMBL" id="BONP01000013">
    <property type="protein sequence ID" value="GIG40590.1"/>
    <property type="molecule type" value="Genomic_DNA"/>
</dbReference>
<keyword evidence="5 7" id="KW-1133">Transmembrane helix</keyword>
<dbReference type="InterPro" id="IPR017871">
    <property type="entry name" value="ABC_transporter-like_CS"/>
</dbReference>
<dbReference type="SUPFAM" id="SSF90123">
    <property type="entry name" value="ABC transporter transmembrane region"/>
    <property type="match status" value="1"/>
</dbReference>
<dbReference type="PROSITE" id="PS50893">
    <property type="entry name" value="ABC_TRANSPORTER_2"/>
    <property type="match status" value="1"/>
</dbReference>
<feature type="transmembrane region" description="Helical" evidence="7">
    <location>
        <begin position="63"/>
        <end position="86"/>
    </location>
</feature>
<evidence type="ECO:0000256" key="7">
    <source>
        <dbReference type="SAM" id="Phobius"/>
    </source>
</evidence>
<evidence type="ECO:0000313" key="11">
    <source>
        <dbReference type="Proteomes" id="UP000614741"/>
    </source>
</evidence>
<dbReference type="InterPro" id="IPR039421">
    <property type="entry name" value="Type_1_exporter"/>
</dbReference>
<evidence type="ECO:0000256" key="3">
    <source>
        <dbReference type="ARBA" id="ARBA00022741"/>
    </source>
</evidence>
<dbReference type="RefSeq" id="WP_203674426.1">
    <property type="nucleotide sequence ID" value="NZ_BONP01000013.1"/>
</dbReference>